<dbReference type="PANTHER" id="PTHR47273:SF6">
    <property type="entry name" value="POLLEN OLE E 1 ALLERGEN AND EXTENSIN FAMILY PROTEIN"/>
    <property type="match status" value="1"/>
</dbReference>
<organism evidence="1 2">
    <name type="scientific">Dillenia turbinata</name>
    <dbReference type="NCBI Taxonomy" id="194707"/>
    <lineage>
        <taxon>Eukaryota</taxon>
        <taxon>Viridiplantae</taxon>
        <taxon>Streptophyta</taxon>
        <taxon>Embryophyta</taxon>
        <taxon>Tracheophyta</taxon>
        <taxon>Spermatophyta</taxon>
        <taxon>Magnoliopsida</taxon>
        <taxon>eudicotyledons</taxon>
        <taxon>Gunneridae</taxon>
        <taxon>Pentapetalae</taxon>
        <taxon>Dilleniales</taxon>
        <taxon>Dilleniaceae</taxon>
        <taxon>Dillenia</taxon>
    </lineage>
</organism>
<dbReference type="EMBL" id="JBAMMX010000023">
    <property type="protein sequence ID" value="KAK6917880.1"/>
    <property type="molecule type" value="Genomic_DNA"/>
</dbReference>
<protein>
    <submittedName>
        <fullName evidence="1">Uncharacterized protein</fullName>
    </submittedName>
</protein>
<dbReference type="Pfam" id="PF01190">
    <property type="entry name" value="Pollen_Ole_e_1"/>
    <property type="match status" value="1"/>
</dbReference>
<reference evidence="1 2" key="1">
    <citation type="submission" date="2023-12" db="EMBL/GenBank/DDBJ databases">
        <title>A high-quality genome assembly for Dillenia turbinata (Dilleniales).</title>
        <authorList>
            <person name="Chanderbali A."/>
        </authorList>
    </citation>
    <scope>NUCLEOTIDE SEQUENCE [LARGE SCALE GENOMIC DNA]</scope>
    <source>
        <strain evidence="1">LSX21</strain>
        <tissue evidence="1">Leaf</tissue>
    </source>
</reference>
<proteinExistence type="predicted"/>
<keyword evidence="2" id="KW-1185">Reference proteome</keyword>
<sequence length="132" mass="14085">MKAAGRENALMDLSTREYLVELAGYGALVSVTCQTGRNPKSSSAQAITDEYGEFIIDLPSHLHAIPDLDKACLVSVLGLPEDSACSRFFIRKPKAISQSSVGNGIRTYTAGEIRLQDSRAGLPKAGAGEELE</sequence>
<evidence type="ECO:0000313" key="1">
    <source>
        <dbReference type="EMBL" id="KAK6917880.1"/>
    </source>
</evidence>
<accession>A0AAN8YZG8</accession>
<gene>
    <name evidence="1" type="ORF">RJ641_018631</name>
</gene>
<name>A0AAN8YZG8_9MAGN</name>
<evidence type="ECO:0000313" key="2">
    <source>
        <dbReference type="Proteomes" id="UP001370490"/>
    </source>
</evidence>
<dbReference type="Proteomes" id="UP001370490">
    <property type="component" value="Unassembled WGS sequence"/>
</dbReference>
<dbReference type="AlphaFoldDB" id="A0AAN8YZG8"/>
<comment type="caution">
    <text evidence="1">The sequence shown here is derived from an EMBL/GenBank/DDBJ whole genome shotgun (WGS) entry which is preliminary data.</text>
</comment>
<dbReference type="PANTHER" id="PTHR47273">
    <property type="entry name" value="EXPRESSED PROTEIN"/>
    <property type="match status" value="1"/>
</dbReference>